<dbReference type="Pfam" id="PF03747">
    <property type="entry name" value="ADP_ribosyl_GH"/>
    <property type="match status" value="1"/>
</dbReference>
<evidence type="ECO:0000256" key="1">
    <source>
        <dbReference type="PIRSR" id="PIRSR605502-1"/>
    </source>
</evidence>
<dbReference type="Gene3D" id="1.10.4080.10">
    <property type="entry name" value="ADP-ribosylation/Crystallin J1"/>
    <property type="match status" value="1"/>
</dbReference>
<comment type="caution">
    <text evidence="2">The sequence shown here is derived from an EMBL/GenBank/DDBJ whole genome shotgun (WGS) entry which is preliminary data.</text>
</comment>
<protein>
    <submittedName>
        <fullName evidence="2">ADP-ribosylglycohydrolase family protein</fullName>
    </submittedName>
</protein>
<dbReference type="RefSeq" id="WP_130849647.1">
    <property type="nucleotide sequence ID" value="NZ_JAQLWN010000034.1"/>
</dbReference>
<feature type="binding site" evidence="1">
    <location>
        <position position="35"/>
    </location>
    <ligand>
        <name>Mg(2+)</name>
        <dbReference type="ChEBI" id="CHEBI:18420"/>
        <label>1</label>
    </ligand>
</feature>
<accession>A0AAW6C9R1</accession>
<dbReference type="AlphaFoldDB" id="A0AAW6C9R1"/>
<dbReference type="Proteomes" id="UP001211006">
    <property type="component" value="Unassembled WGS sequence"/>
</dbReference>
<evidence type="ECO:0000313" key="3">
    <source>
        <dbReference type="Proteomes" id="UP001211006"/>
    </source>
</evidence>
<evidence type="ECO:0000313" key="2">
    <source>
        <dbReference type="EMBL" id="MDB7908667.1"/>
    </source>
</evidence>
<keyword evidence="1" id="KW-0479">Metal-binding</keyword>
<reference evidence="2" key="1">
    <citation type="submission" date="2023-01" db="EMBL/GenBank/DDBJ databases">
        <title>Human gut microbiome strain richness.</title>
        <authorList>
            <person name="Chen-Liaw A."/>
        </authorList>
    </citation>
    <scope>NUCLEOTIDE SEQUENCE</scope>
    <source>
        <strain evidence="2">2225st1_A6_2225SCRN_200828</strain>
    </source>
</reference>
<feature type="binding site" evidence="1">
    <location>
        <position position="218"/>
    </location>
    <ligand>
        <name>Mg(2+)</name>
        <dbReference type="ChEBI" id="CHEBI:18420"/>
        <label>1</label>
    </ligand>
</feature>
<keyword evidence="1" id="KW-0460">Magnesium</keyword>
<organism evidence="2 3">
    <name type="scientific">Flavonifractor plautii</name>
    <name type="common">Fusobacterium plautii</name>
    <dbReference type="NCBI Taxonomy" id="292800"/>
    <lineage>
        <taxon>Bacteria</taxon>
        <taxon>Bacillati</taxon>
        <taxon>Bacillota</taxon>
        <taxon>Clostridia</taxon>
        <taxon>Eubacteriales</taxon>
        <taxon>Oscillospiraceae</taxon>
        <taxon>Flavonifractor</taxon>
    </lineage>
</organism>
<gene>
    <name evidence="2" type="ORF">PND83_22030</name>
</gene>
<feature type="binding site" evidence="1">
    <location>
        <position position="34"/>
    </location>
    <ligand>
        <name>Mg(2+)</name>
        <dbReference type="ChEBI" id="CHEBI:18420"/>
        <label>1</label>
    </ligand>
</feature>
<dbReference type="InterPro" id="IPR050792">
    <property type="entry name" value="ADP-ribosylglycohydrolase"/>
</dbReference>
<dbReference type="InterPro" id="IPR036705">
    <property type="entry name" value="Ribosyl_crysJ1_sf"/>
</dbReference>
<dbReference type="PANTHER" id="PTHR16222:SF12">
    <property type="entry name" value="ADP-RIBOSYLGLYCOHYDROLASE-RELATED"/>
    <property type="match status" value="1"/>
</dbReference>
<feature type="binding site" evidence="1">
    <location>
        <position position="36"/>
    </location>
    <ligand>
        <name>Mg(2+)</name>
        <dbReference type="ChEBI" id="CHEBI:18420"/>
        <label>1</label>
    </ligand>
</feature>
<feature type="binding site" evidence="1">
    <location>
        <position position="215"/>
    </location>
    <ligand>
        <name>Mg(2+)</name>
        <dbReference type="ChEBI" id="CHEBI:18420"/>
        <label>1</label>
    </ligand>
</feature>
<comment type="cofactor">
    <cofactor evidence="1">
        <name>Mg(2+)</name>
        <dbReference type="ChEBI" id="CHEBI:18420"/>
    </cofactor>
    <text evidence="1">Binds 2 magnesium ions per subunit.</text>
</comment>
<dbReference type="EMBL" id="JAQLWO010000039">
    <property type="protein sequence ID" value="MDB7908667.1"/>
    <property type="molecule type" value="Genomic_DNA"/>
</dbReference>
<sequence>MLGAIIGDIVGSRFERHNHKSKDFDLFTDRCRFTDDTAMTVAVAKALLECKGDYTELSDHTVRCMQEIGRKYPNAGYGQIFYLWLHHKNPGPYRSYGNGSAMRVSPVAYVAKTEKECIQLAKAVTQVSHDHPEGIKGAEAAALATWGAMRGIPKGAIRAHIEEWYYILDFTIDEIRPKYRFDASCQGSAPQAIEAFLESENFEDTIRIAVSLGGDSDTIAAIAGGIAGAYYGVPNDLRLKAIEYLPAEFIDILEDFEKNYC</sequence>
<dbReference type="GO" id="GO:0046872">
    <property type="term" value="F:metal ion binding"/>
    <property type="evidence" value="ECO:0007669"/>
    <property type="project" value="UniProtKB-KW"/>
</dbReference>
<name>A0AAW6C9R1_FLAPL</name>
<proteinExistence type="predicted"/>
<dbReference type="SUPFAM" id="SSF101478">
    <property type="entry name" value="ADP-ribosylglycohydrolase"/>
    <property type="match status" value="1"/>
</dbReference>
<dbReference type="PANTHER" id="PTHR16222">
    <property type="entry name" value="ADP-RIBOSYLGLYCOHYDROLASE"/>
    <property type="match status" value="1"/>
</dbReference>
<dbReference type="InterPro" id="IPR005502">
    <property type="entry name" value="Ribosyl_crysJ1"/>
</dbReference>
<feature type="binding site" evidence="1">
    <location>
        <position position="217"/>
    </location>
    <ligand>
        <name>Mg(2+)</name>
        <dbReference type="ChEBI" id="CHEBI:18420"/>
        <label>1</label>
    </ligand>
</feature>